<protein>
    <submittedName>
        <fullName evidence="2">Uncharacterized protein</fullName>
    </submittedName>
</protein>
<dbReference type="EMBL" id="JADIKL010000007">
    <property type="protein sequence ID" value="MFK2931741.1"/>
    <property type="molecule type" value="Genomic_DNA"/>
</dbReference>
<keyword evidence="3" id="KW-1185">Reference proteome</keyword>
<gene>
    <name evidence="2" type="ORF">ISP14_13160</name>
</gene>
<reference evidence="2 3" key="1">
    <citation type="submission" date="2020-10" db="EMBL/GenBank/DDBJ databases">
        <title>Phylogeny of dyella-like bacteria.</title>
        <authorList>
            <person name="Fu J."/>
        </authorList>
    </citation>
    <scope>NUCLEOTIDE SEQUENCE [LARGE SCALE GENOMIC DNA]</scope>
    <source>
        <strain evidence="2 3">DKC-1</strain>
    </source>
</reference>
<evidence type="ECO:0000313" key="3">
    <source>
        <dbReference type="Proteomes" id="UP001620397"/>
    </source>
</evidence>
<evidence type="ECO:0000313" key="2">
    <source>
        <dbReference type="EMBL" id="MFK2931741.1"/>
    </source>
</evidence>
<name>A0ABW8KJX6_9GAMM</name>
<sequence length="127" mass="14187">MKRWQRIAAGSLEDPEGFEFDVLHAWIREIAAKVVAADSRPAADRSGALVSAVGLSGKAAALEPLREQMEVIDEFSFLDEHGRERPPRRGERMEGLMKVAKASGLVDDDPTDEQLRHRIKRLLGRDL</sequence>
<feature type="region of interest" description="Disordered" evidence="1">
    <location>
        <begin position="80"/>
        <end position="112"/>
    </location>
</feature>
<organism evidence="2 3">
    <name type="scientific">Dyella agri</name>
    <dbReference type="NCBI Taxonomy" id="1926869"/>
    <lineage>
        <taxon>Bacteria</taxon>
        <taxon>Pseudomonadati</taxon>
        <taxon>Pseudomonadota</taxon>
        <taxon>Gammaproteobacteria</taxon>
        <taxon>Lysobacterales</taxon>
        <taxon>Rhodanobacteraceae</taxon>
        <taxon>Dyella</taxon>
    </lineage>
</organism>
<feature type="compositionally biased region" description="Basic and acidic residues" evidence="1">
    <location>
        <begin position="80"/>
        <end position="95"/>
    </location>
</feature>
<dbReference type="Proteomes" id="UP001620397">
    <property type="component" value="Unassembled WGS sequence"/>
</dbReference>
<evidence type="ECO:0000256" key="1">
    <source>
        <dbReference type="SAM" id="MobiDB-lite"/>
    </source>
</evidence>
<accession>A0ABW8KJX6</accession>
<dbReference type="RefSeq" id="WP_404540698.1">
    <property type="nucleotide sequence ID" value="NZ_JADIKL010000007.1"/>
</dbReference>
<comment type="caution">
    <text evidence="2">The sequence shown here is derived from an EMBL/GenBank/DDBJ whole genome shotgun (WGS) entry which is preliminary data.</text>
</comment>
<proteinExistence type="predicted"/>